<dbReference type="GO" id="GO:0031267">
    <property type="term" value="F:small GTPase binding"/>
    <property type="evidence" value="ECO:0007669"/>
    <property type="project" value="InterPro"/>
</dbReference>
<feature type="compositionally biased region" description="Low complexity" evidence="7">
    <location>
        <begin position="574"/>
        <end position="591"/>
    </location>
</feature>
<dbReference type="InterPro" id="IPR054386">
    <property type="entry name" value="RIM_Znf"/>
</dbReference>
<evidence type="ECO:0000256" key="5">
    <source>
        <dbReference type="PROSITE-ProRule" id="PRU00091"/>
    </source>
</evidence>
<evidence type="ECO:0000259" key="9">
    <source>
        <dbReference type="PROSITE" id="PS50916"/>
    </source>
</evidence>
<dbReference type="PANTHER" id="PTHR12157:SF21">
    <property type="entry name" value="RAB3 INTERACTING MOLECULE, ISOFORM F"/>
    <property type="match status" value="1"/>
</dbReference>
<dbReference type="Proteomes" id="UP000015104">
    <property type="component" value="Unassembled WGS sequence"/>
</dbReference>
<dbReference type="GO" id="GO:0048788">
    <property type="term" value="C:cytoskeleton of presynaptic active zone"/>
    <property type="evidence" value="ECO:0007669"/>
    <property type="project" value="TreeGrafter"/>
</dbReference>
<feature type="region of interest" description="Disordered" evidence="7">
    <location>
        <begin position="299"/>
        <end position="400"/>
    </location>
</feature>
<dbReference type="PROSITE" id="PS50916">
    <property type="entry name" value="RABBD"/>
    <property type="match status" value="1"/>
</dbReference>
<evidence type="ECO:0000256" key="6">
    <source>
        <dbReference type="SAM" id="Coils"/>
    </source>
</evidence>
<organism evidence="10 11">
    <name type="scientific">Tetranychus urticae</name>
    <name type="common">Two-spotted spider mite</name>
    <dbReference type="NCBI Taxonomy" id="32264"/>
    <lineage>
        <taxon>Eukaryota</taxon>
        <taxon>Metazoa</taxon>
        <taxon>Ecdysozoa</taxon>
        <taxon>Arthropoda</taxon>
        <taxon>Chelicerata</taxon>
        <taxon>Arachnida</taxon>
        <taxon>Acari</taxon>
        <taxon>Acariformes</taxon>
        <taxon>Trombidiformes</taxon>
        <taxon>Prostigmata</taxon>
        <taxon>Eleutherengona</taxon>
        <taxon>Raphignathae</taxon>
        <taxon>Tetranychoidea</taxon>
        <taxon>Tetranychidae</taxon>
        <taxon>Tetranychus</taxon>
    </lineage>
</organism>
<dbReference type="Gene3D" id="3.30.40.10">
    <property type="entry name" value="Zinc/RING finger domain, C3HC4 (zinc finger)"/>
    <property type="match status" value="1"/>
</dbReference>
<evidence type="ECO:0000259" key="8">
    <source>
        <dbReference type="PROSITE" id="PS50178"/>
    </source>
</evidence>
<dbReference type="eggNOG" id="KOG3799">
    <property type="taxonomic scope" value="Eukaryota"/>
</dbReference>
<dbReference type="GO" id="GO:0048791">
    <property type="term" value="P:calcium ion-regulated exocytosis of neurotransmitter"/>
    <property type="evidence" value="ECO:0007669"/>
    <property type="project" value="TreeGrafter"/>
</dbReference>
<reference evidence="11" key="1">
    <citation type="submission" date="2011-08" db="EMBL/GenBank/DDBJ databases">
        <authorList>
            <person name="Rombauts S."/>
        </authorList>
    </citation>
    <scope>NUCLEOTIDE SEQUENCE</scope>
    <source>
        <strain evidence="11">London</strain>
    </source>
</reference>
<evidence type="ECO:0000256" key="3">
    <source>
        <dbReference type="ARBA" id="ARBA00022771"/>
    </source>
</evidence>
<dbReference type="HOGENOM" id="CLU_448597_0_0_1"/>
<feature type="coiled-coil region" evidence="6">
    <location>
        <begin position="31"/>
        <end position="64"/>
    </location>
</feature>
<dbReference type="PANTHER" id="PTHR12157">
    <property type="entry name" value="REGULATING SYNAPTIC MEMBRANE EXOCYTOSIS PROTEIN"/>
    <property type="match status" value="1"/>
</dbReference>
<evidence type="ECO:0000256" key="7">
    <source>
        <dbReference type="SAM" id="MobiDB-lite"/>
    </source>
</evidence>
<feature type="region of interest" description="Disordered" evidence="7">
    <location>
        <begin position="227"/>
        <end position="259"/>
    </location>
</feature>
<evidence type="ECO:0000256" key="4">
    <source>
        <dbReference type="ARBA" id="ARBA00022833"/>
    </source>
</evidence>
<dbReference type="EMBL" id="CAEY01000948">
    <property type="status" value="NOT_ANNOTATED_CDS"/>
    <property type="molecule type" value="Genomic_DNA"/>
</dbReference>
<evidence type="ECO:0008006" key="12">
    <source>
        <dbReference type="Google" id="ProtNLM"/>
    </source>
</evidence>
<dbReference type="AlphaFoldDB" id="T1L2L7"/>
<dbReference type="PROSITE" id="PS50178">
    <property type="entry name" value="ZF_FYVE"/>
    <property type="match status" value="1"/>
</dbReference>
<dbReference type="EnsemblMetazoa" id="tetur33g01410.1">
    <property type="protein sequence ID" value="tetur33g01410.1"/>
    <property type="gene ID" value="tetur33g01410"/>
</dbReference>
<dbReference type="GO" id="GO:0050806">
    <property type="term" value="P:positive regulation of synaptic transmission"/>
    <property type="evidence" value="ECO:0007669"/>
    <property type="project" value="TreeGrafter"/>
</dbReference>
<feature type="compositionally biased region" description="Polar residues" evidence="7">
    <location>
        <begin position="326"/>
        <end position="348"/>
    </location>
</feature>
<dbReference type="InterPro" id="IPR039032">
    <property type="entry name" value="Rim-like"/>
</dbReference>
<dbReference type="Pfam" id="PF22601">
    <property type="entry name" value="RIM2a_ZnF"/>
    <property type="match status" value="1"/>
</dbReference>
<feature type="compositionally biased region" description="Polar residues" evidence="7">
    <location>
        <begin position="358"/>
        <end position="368"/>
    </location>
</feature>
<dbReference type="GO" id="GO:0042391">
    <property type="term" value="P:regulation of membrane potential"/>
    <property type="evidence" value="ECO:0007669"/>
    <property type="project" value="TreeGrafter"/>
</dbReference>
<protein>
    <recommendedName>
        <fullName evidence="12">RabBD domain-containing protein</fullName>
    </recommendedName>
</protein>
<feature type="compositionally biased region" description="Polar residues" evidence="7">
    <location>
        <begin position="299"/>
        <end position="314"/>
    </location>
</feature>
<feature type="region of interest" description="Disordered" evidence="7">
    <location>
        <begin position="549"/>
        <end position="609"/>
    </location>
</feature>
<dbReference type="InterPro" id="IPR017455">
    <property type="entry name" value="Znf_FYVE-rel"/>
</dbReference>
<keyword evidence="2" id="KW-0677">Repeat</keyword>
<dbReference type="GO" id="GO:0006886">
    <property type="term" value="P:intracellular protein transport"/>
    <property type="evidence" value="ECO:0007669"/>
    <property type="project" value="InterPro"/>
</dbReference>
<name>T1L2L7_TETUR</name>
<dbReference type="GO" id="GO:0042734">
    <property type="term" value="C:presynaptic membrane"/>
    <property type="evidence" value="ECO:0007669"/>
    <property type="project" value="TreeGrafter"/>
</dbReference>
<keyword evidence="6" id="KW-0175">Coiled coil</keyword>
<evidence type="ECO:0000313" key="11">
    <source>
        <dbReference type="Proteomes" id="UP000015104"/>
    </source>
</evidence>
<dbReference type="STRING" id="32264.T1L2L7"/>
<feature type="domain" description="RabBD" evidence="9">
    <location>
        <begin position="12"/>
        <end position="138"/>
    </location>
</feature>
<dbReference type="GO" id="GO:0044325">
    <property type="term" value="F:transmembrane transporter binding"/>
    <property type="evidence" value="ECO:0007669"/>
    <property type="project" value="TreeGrafter"/>
</dbReference>
<dbReference type="GO" id="GO:0008270">
    <property type="term" value="F:zinc ion binding"/>
    <property type="evidence" value="ECO:0007669"/>
    <property type="project" value="UniProtKB-KW"/>
</dbReference>
<dbReference type="FunFam" id="3.30.40.10:FF:000044">
    <property type="entry name" value="Regulating synaptic membrane exocytosis protein 2"/>
    <property type="match status" value="1"/>
</dbReference>
<sequence length="609" mass="67066">MGPGRIDMDSSFPDLSHLTEEERKIIESVIIRQREEEAKEAEILKKQQDEVAMLENAIRKRNEEQLKLGFELDATCQICLKTKFADGIGHTCVYCGVRVCARCGGKVNLRSCKSLWVCILCRKRQEILIKTGDWIHSKMAVRLRELEAEMGLLEGSFFDYHDQPYSRERRGSLGLPIRPSVFRDLRRQYSHDTPGSKANRPDSRFGYGFESSLGAVGGDLFGRSWYQRASGNGPETTERVLPQIPTTSNKPPPRSFGGFGAFSAFTSRLMPDLSKFRSRPSVDHSYEHQQQMLLQHHNPSQNISHTDSSGQPSTEAIKMVPPPSDLDQSGSTRRLSNQMVPSSASGSDPLSRPGMGQPLTNDPWNVASNVVPGEGMLHGSEVRPSGDSEGSGGSGYQQRHHKQLPAVPFTGKQILANSSASASIAANTVPNNPGTSEPSRVFLTSNPYSSPNSNLIPGGEGRHHQLPMIHHHSLPPLLYSSSTSHIHHLHQRHNLHSSAPLLPNVPQPSSAATNVLGPALPYRHRQPLLRGSSLTYPVSGESDLIERNLGLPPGVPVHHHSHHRSAFETLRNDSLSSDQSSSPIGPGSSPTSHRHPHHPHYRQQTNQPP</sequence>
<accession>T1L2L7</accession>
<keyword evidence="3 5" id="KW-0863">Zinc-finger</keyword>
<keyword evidence="4" id="KW-0862">Zinc</keyword>
<feature type="domain" description="FYVE-type" evidence="8">
    <location>
        <begin position="76"/>
        <end position="126"/>
    </location>
</feature>
<dbReference type="InterPro" id="IPR010911">
    <property type="entry name" value="Rab_BD"/>
</dbReference>
<evidence type="ECO:0000256" key="1">
    <source>
        <dbReference type="ARBA" id="ARBA00022723"/>
    </source>
</evidence>
<reference evidence="10" key="2">
    <citation type="submission" date="2015-06" db="UniProtKB">
        <authorList>
            <consortium name="EnsemblMetazoa"/>
        </authorList>
    </citation>
    <scope>IDENTIFICATION</scope>
</reference>
<proteinExistence type="predicted"/>
<dbReference type="SUPFAM" id="SSF57903">
    <property type="entry name" value="FYVE/PHD zinc finger"/>
    <property type="match status" value="1"/>
</dbReference>
<keyword evidence="11" id="KW-1185">Reference proteome</keyword>
<evidence type="ECO:0000256" key="2">
    <source>
        <dbReference type="ARBA" id="ARBA00022737"/>
    </source>
</evidence>
<keyword evidence="1" id="KW-0479">Metal-binding</keyword>
<evidence type="ECO:0000313" key="10">
    <source>
        <dbReference type="EnsemblMetazoa" id="tetur33g01410.1"/>
    </source>
</evidence>
<dbReference type="GO" id="GO:0048167">
    <property type="term" value="P:regulation of synaptic plasticity"/>
    <property type="evidence" value="ECO:0007669"/>
    <property type="project" value="TreeGrafter"/>
</dbReference>
<feature type="compositionally biased region" description="Basic residues" evidence="7">
    <location>
        <begin position="592"/>
        <end position="601"/>
    </location>
</feature>
<dbReference type="InterPro" id="IPR013083">
    <property type="entry name" value="Znf_RING/FYVE/PHD"/>
</dbReference>
<dbReference type="InterPro" id="IPR011011">
    <property type="entry name" value="Znf_FYVE_PHD"/>
</dbReference>